<sequence length="323" mass="37541">MSEMDISTIDCENKKTTTITDIPLEILEKIYTYLESIDIVRFRSVSKQIQEFLDSLDKTESLNDSNVISVGLFGIKNNNIEVMNDYIPKYKRDPVKYPPKAFAIFPITGIRQLNWYRPIWLTYENSTILESSLDLTDFLENVQLLTINNILNTTDPIVRERRLENFCVKLQNMLNMGTFYCDDENLTEEELVKIIQSLKYNPTFNWRGPDSIWLTLNGNIPFYKKSILSTILHKTQKFGYVYIDSDHAIDRDFDEADYEGIEMFLKTKRPGSDCTKVLNLKMCPESVCDKLIELSHKWFGHGETEPGIIKNGQNTLIFCDNDD</sequence>
<dbReference type="PROSITE" id="PS50181">
    <property type="entry name" value="FBOX"/>
    <property type="match status" value="1"/>
</dbReference>
<proteinExistence type="predicted"/>
<dbReference type="InterPro" id="IPR001810">
    <property type="entry name" value="F-box_dom"/>
</dbReference>
<dbReference type="Pfam" id="PF00646">
    <property type="entry name" value="F-box"/>
    <property type="match status" value="1"/>
</dbReference>
<organism evidence="2 3">
    <name type="scientific">Caenorhabditis angaria</name>
    <dbReference type="NCBI Taxonomy" id="860376"/>
    <lineage>
        <taxon>Eukaryota</taxon>
        <taxon>Metazoa</taxon>
        <taxon>Ecdysozoa</taxon>
        <taxon>Nematoda</taxon>
        <taxon>Chromadorea</taxon>
        <taxon>Rhabditida</taxon>
        <taxon>Rhabditina</taxon>
        <taxon>Rhabditomorpha</taxon>
        <taxon>Rhabditoidea</taxon>
        <taxon>Rhabditidae</taxon>
        <taxon>Peloderinae</taxon>
        <taxon>Caenorhabditis</taxon>
    </lineage>
</organism>
<feature type="domain" description="F-box" evidence="1">
    <location>
        <begin position="16"/>
        <end position="62"/>
    </location>
</feature>
<dbReference type="AlphaFoldDB" id="A0A9P1ND27"/>
<name>A0A9P1ND27_9PELO</name>
<dbReference type="EMBL" id="CANHGI010000006">
    <property type="protein sequence ID" value="CAI5456613.1"/>
    <property type="molecule type" value="Genomic_DNA"/>
</dbReference>
<dbReference type="CDD" id="cd09917">
    <property type="entry name" value="F-box_SF"/>
    <property type="match status" value="1"/>
</dbReference>
<evidence type="ECO:0000313" key="2">
    <source>
        <dbReference type="EMBL" id="CAI5456613.1"/>
    </source>
</evidence>
<dbReference type="Proteomes" id="UP001152747">
    <property type="component" value="Unassembled WGS sequence"/>
</dbReference>
<gene>
    <name evidence="2" type="ORF">CAMP_LOCUS19250</name>
</gene>
<evidence type="ECO:0000259" key="1">
    <source>
        <dbReference type="PROSITE" id="PS50181"/>
    </source>
</evidence>
<dbReference type="SMART" id="SM00256">
    <property type="entry name" value="FBOX"/>
    <property type="match status" value="1"/>
</dbReference>
<dbReference type="SUPFAM" id="SSF81383">
    <property type="entry name" value="F-box domain"/>
    <property type="match status" value="1"/>
</dbReference>
<keyword evidence="3" id="KW-1185">Reference proteome</keyword>
<evidence type="ECO:0000313" key="3">
    <source>
        <dbReference type="Proteomes" id="UP001152747"/>
    </source>
</evidence>
<comment type="caution">
    <text evidence="2">The sequence shown here is derived from an EMBL/GenBank/DDBJ whole genome shotgun (WGS) entry which is preliminary data.</text>
</comment>
<accession>A0A9P1ND27</accession>
<protein>
    <recommendedName>
        <fullName evidence="1">F-box domain-containing protein</fullName>
    </recommendedName>
</protein>
<reference evidence="2" key="1">
    <citation type="submission" date="2022-11" db="EMBL/GenBank/DDBJ databases">
        <authorList>
            <person name="Kikuchi T."/>
        </authorList>
    </citation>
    <scope>NUCLEOTIDE SEQUENCE</scope>
    <source>
        <strain evidence="2">PS1010</strain>
    </source>
</reference>
<dbReference type="InterPro" id="IPR036047">
    <property type="entry name" value="F-box-like_dom_sf"/>
</dbReference>